<evidence type="ECO:0000256" key="7">
    <source>
        <dbReference type="SAM" id="Phobius"/>
    </source>
</evidence>
<feature type="transmembrane region" description="Helical" evidence="7">
    <location>
        <begin position="197"/>
        <end position="216"/>
    </location>
</feature>
<feature type="domain" description="Nucleoside transporter/FeoB GTPase Gate" evidence="10">
    <location>
        <begin position="94"/>
        <end position="191"/>
    </location>
</feature>
<feature type="transmembrane region" description="Helical" evidence="7">
    <location>
        <begin position="168"/>
        <end position="190"/>
    </location>
</feature>
<dbReference type="GO" id="GO:0005337">
    <property type="term" value="F:nucleoside transmembrane transporter activity"/>
    <property type="evidence" value="ECO:0007669"/>
    <property type="project" value="InterPro"/>
</dbReference>
<dbReference type="Pfam" id="PF07670">
    <property type="entry name" value="Gate"/>
    <property type="match status" value="1"/>
</dbReference>
<accession>A0A1M6LWI6</accession>
<feature type="transmembrane region" description="Helical" evidence="7">
    <location>
        <begin position="30"/>
        <end position="46"/>
    </location>
</feature>
<evidence type="ECO:0000259" key="10">
    <source>
        <dbReference type="Pfam" id="PF07670"/>
    </source>
</evidence>
<evidence type="ECO:0000313" key="11">
    <source>
        <dbReference type="EMBL" id="SHJ75587.1"/>
    </source>
</evidence>
<evidence type="ECO:0000259" key="8">
    <source>
        <dbReference type="Pfam" id="PF01773"/>
    </source>
</evidence>
<keyword evidence="4 7" id="KW-0812">Transmembrane</keyword>
<feature type="domain" description="Concentrative nucleoside transporter C-terminal" evidence="9">
    <location>
        <begin position="196"/>
        <end position="402"/>
    </location>
</feature>
<evidence type="ECO:0000256" key="2">
    <source>
        <dbReference type="ARBA" id="ARBA00009033"/>
    </source>
</evidence>
<dbReference type="Pfam" id="PF07662">
    <property type="entry name" value="Nucleos_tra2_C"/>
    <property type="match status" value="1"/>
</dbReference>
<organism evidence="11 12">
    <name type="scientific">Clostridium cavendishii DSM 21758</name>
    <dbReference type="NCBI Taxonomy" id="1121302"/>
    <lineage>
        <taxon>Bacteria</taxon>
        <taxon>Bacillati</taxon>
        <taxon>Bacillota</taxon>
        <taxon>Clostridia</taxon>
        <taxon>Eubacteriales</taxon>
        <taxon>Clostridiaceae</taxon>
        <taxon>Clostridium</taxon>
    </lineage>
</organism>
<dbReference type="Proteomes" id="UP000184310">
    <property type="component" value="Unassembled WGS sequence"/>
</dbReference>
<dbReference type="Pfam" id="PF01773">
    <property type="entry name" value="Nucleos_tra2_N"/>
    <property type="match status" value="1"/>
</dbReference>
<evidence type="ECO:0000259" key="9">
    <source>
        <dbReference type="Pfam" id="PF07662"/>
    </source>
</evidence>
<proteinExistence type="inferred from homology"/>
<evidence type="ECO:0000256" key="1">
    <source>
        <dbReference type="ARBA" id="ARBA00004651"/>
    </source>
</evidence>
<dbReference type="STRING" id="1121302.SAMN02745163_02520"/>
<dbReference type="InterPro" id="IPR011657">
    <property type="entry name" value="CNT_C_dom"/>
</dbReference>
<comment type="similarity">
    <text evidence="2">Belongs to the concentrative nucleoside transporter (CNT) (TC 2.A.41) family.</text>
</comment>
<feature type="transmembrane region" description="Helical" evidence="7">
    <location>
        <begin position="384"/>
        <end position="404"/>
    </location>
</feature>
<dbReference type="PANTHER" id="PTHR10590:SF4">
    <property type="entry name" value="SOLUTE CARRIER FAMILY 28 MEMBER 3"/>
    <property type="match status" value="1"/>
</dbReference>
<dbReference type="AlphaFoldDB" id="A0A1M6LWI6"/>
<evidence type="ECO:0000256" key="3">
    <source>
        <dbReference type="ARBA" id="ARBA00022475"/>
    </source>
</evidence>
<evidence type="ECO:0000256" key="6">
    <source>
        <dbReference type="ARBA" id="ARBA00023136"/>
    </source>
</evidence>
<dbReference type="InterPro" id="IPR008276">
    <property type="entry name" value="C_nuclsd_transpt"/>
</dbReference>
<dbReference type="InterPro" id="IPR011642">
    <property type="entry name" value="Gate_dom"/>
</dbReference>
<comment type="subcellular location">
    <subcellularLocation>
        <location evidence="1">Cell membrane</location>
        <topology evidence="1">Multi-pass membrane protein</topology>
    </subcellularLocation>
</comment>
<name>A0A1M6LWI6_9CLOT</name>
<dbReference type="InterPro" id="IPR002668">
    <property type="entry name" value="CNT_N_dom"/>
</dbReference>
<evidence type="ECO:0000313" key="12">
    <source>
        <dbReference type="Proteomes" id="UP000184310"/>
    </source>
</evidence>
<dbReference type="PANTHER" id="PTHR10590">
    <property type="entry name" value="SODIUM/NUCLEOSIDE COTRANSPORTER"/>
    <property type="match status" value="1"/>
</dbReference>
<evidence type="ECO:0000256" key="4">
    <source>
        <dbReference type="ARBA" id="ARBA00022692"/>
    </source>
</evidence>
<dbReference type="EMBL" id="FQZB01000010">
    <property type="protein sequence ID" value="SHJ75587.1"/>
    <property type="molecule type" value="Genomic_DNA"/>
</dbReference>
<protein>
    <submittedName>
        <fullName evidence="11">Concentrative nucleoside transporter, CNT family</fullName>
    </submittedName>
</protein>
<reference evidence="11 12" key="1">
    <citation type="submission" date="2016-11" db="EMBL/GenBank/DDBJ databases">
        <authorList>
            <person name="Jaros S."/>
            <person name="Januszkiewicz K."/>
            <person name="Wedrychowicz H."/>
        </authorList>
    </citation>
    <scope>NUCLEOTIDE SEQUENCE [LARGE SCALE GENOMIC DNA]</scope>
    <source>
        <strain evidence="11 12">DSM 21758</strain>
    </source>
</reference>
<keyword evidence="5 7" id="KW-1133">Transmembrane helix</keyword>
<keyword evidence="6 7" id="KW-0472">Membrane</keyword>
<feature type="domain" description="Concentrative nucleoside transporter N-terminal" evidence="8">
    <location>
        <begin position="7"/>
        <end position="80"/>
    </location>
</feature>
<keyword evidence="12" id="KW-1185">Reference proteome</keyword>
<dbReference type="RefSeq" id="WP_072988025.1">
    <property type="nucleotide sequence ID" value="NZ_FQZB01000010.1"/>
</dbReference>
<feature type="transmembrane region" description="Helical" evidence="7">
    <location>
        <begin position="287"/>
        <end position="306"/>
    </location>
</feature>
<feature type="transmembrane region" description="Helical" evidence="7">
    <location>
        <begin position="90"/>
        <end position="110"/>
    </location>
</feature>
<feature type="transmembrane region" description="Helical" evidence="7">
    <location>
        <begin position="347"/>
        <end position="372"/>
    </location>
</feature>
<gene>
    <name evidence="11" type="ORF">SAMN02745163_02520</name>
</gene>
<feature type="transmembrane region" description="Helical" evidence="7">
    <location>
        <begin position="253"/>
        <end position="275"/>
    </location>
</feature>
<feature type="transmembrane region" description="Helical" evidence="7">
    <location>
        <begin position="130"/>
        <end position="148"/>
    </location>
</feature>
<evidence type="ECO:0000256" key="5">
    <source>
        <dbReference type="ARBA" id="ARBA00022989"/>
    </source>
</evidence>
<dbReference type="GO" id="GO:0015293">
    <property type="term" value="F:symporter activity"/>
    <property type="evidence" value="ECO:0007669"/>
    <property type="project" value="TreeGrafter"/>
</dbReference>
<keyword evidence="3" id="KW-1003">Cell membrane</keyword>
<dbReference type="OrthoDB" id="9766455at2"/>
<dbReference type="GO" id="GO:0005886">
    <property type="term" value="C:plasma membrane"/>
    <property type="evidence" value="ECO:0007669"/>
    <property type="project" value="UniProtKB-SubCell"/>
</dbReference>
<sequence length="405" mass="42921">MKIISFLGAILILFLAFLLSDNKKKINYKMVATGVALEVVLILAIFKIPVVEAFFQGIGFGVNQLFKFTTEGTKFVFGNLLNNENPNIGFIFAFQILPTIIFISAIMSLLYHYGIMQKVIKVLGVAFKKLLGTSGAETMTAVANIFVGQTEAPLFVKPYIEKMTKSEVFTMMVAGMGSISVGALAGYAALGIPAKHLIIASVISAPASIIISKIIVPEVEIAETAGSIELSSEKEFKTPIEAFSAGTSQGLMLALNVGAMLLTFIAGIALINAILGSIGGLFGFSSLSLSWILGRLFAPIAFAIGIPQEHILFAGDLLGQKIVLNEFISYIKLGEVFNTLPERTGIILTYAICGFANIAAIGIQVAGIGGLAPNKKSQIGELGIRALIAGTLVTLFNASLIGILF</sequence>